<proteinExistence type="predicted"/>
<protein>
    <submittedName>
        <fullName evidence="1">Uncharacterized protein</fullName>
    </submittedName>
</protein>
<organism evidence="1">
    <name type="scientific">viral metagenome</name>
    <dbReference type="NCBI Taxonomy" id="1070528"/>
    <lineage>
        <taxon>unclassified sequences</taxon>
        <taxon>metagenomes</taxon>
        <taxon>organismal metagenomes</taxon>
    </lineage>
</organism>
<dbReference type="EMBL" id="MN740864">
    <property type="protein sequence ID" value="QHS82949.1"/>
    <property type="molecule type" value="Genomic_DNA"/>
</dbReference>
<dbReference type="AlphaFoldDB" id="A0A6C0ASR2"/>
<sequence length="500" mass="53349">MQPTAYAEPKAIIPGDPQARASPSLLMDVHLTPDEARRVHGYVLMVGGATPYVFGPGNSRGDALWHTTDAPGGPQRCTLVHNGAGHTYTVYVASYAPGETQVYILSYAGDRVAWRPMGSLDQPVSLTWRMHAGVTNHFELCGVPPECAESAAQLARTPWAMMHHAAVRPPAALPARMPPAGACVTPFLCVPRAGATPVLITPAAAQRGVWTLVFAGGAALAAPSIDSAAQTDDGTWYAPLRCTLPIRSTLGRVRGGELHDERVAREVGAHDAAALHDAHPALLVLRPARGGAMGMELLCINDSTEHPWLLTHRTEGGGGHGAVVAWETTMTDAATARRVHSRAANVLSMHRRKRYDAHGVRGDDKTVQVMVLDVPQRSTMSRTVAAVHDISTHTVPQWHSTTEYRGVGSVYAHAEAPVLASSAHAHGAAFTYLPRLLETHDAQGNLIMAHSKQLDFLTPRAACVLHAVRGLPHSPVHESLHANVNESVPSFLYDGAGRAL</sequence>
<name>A0A6C0ASR2_9ZZZZ</name>
<reference evidence="1" key="1">
    <citation type="journal article" date="2020" name="Nature">
        <title>Giant virus diversity and host interactions through global metagenomics.</title>
        <authorList>
            <person name="Schulz F."/>
            <person name="Roux S."/>
            <person name="Paez-Espino D."/>
            <person name="Jungbluth S."/>
            <person name="Walsh D.A."/>
            <person name="Denef V.J."/>
            <person name="McMahon K.D."/>
            <person name="Konstantinidis K.T."/>
            <person name="Eloe-Fadrosh E.A."/>
            <person name="Kyrpides N.C."/>
            <person name="Woyke T."/>
        </authorList>
    </citation>
    <scope>NUCLEOTIDE SEQUENCE</scope>
    <source>
        <strain evidence="1">GVMAG-S-1103017-74</strain>
    </source>
</reference>
<accession>A0A6C0ASR2</accession>
<evidence type="ECO:0000313" key="1">
    <source>
        <dbReference type="EMBL" id="QHS82949.1"/>
    </source>
</evidence>